<dbReference type="Proteomes" id="UP000310406">
    <property type="component" value="Unassembled WGS sequence"/>
</dbReference>
<dbReference type="InterPro" id="IPR036249">
    <property type="entry name" value="Thioredoxin-like_sf"/>
</dbReference>
<protein>
    <submittedName>
        <fullName evidence="1">Thioredoxin family protein</fullName>
    </submittedName>
</protein>
<gene>
    <name evidence="1" type="ORF">EZV76_04375</name>
</gene>
<name>A0A4S8RUK8_9FLAO</name>
<comment type="caution">
    <text evidence="1">The sequence shown here is derived from an EMBL/GenBank/DDBJ whole genome shotgun (WGS) entry which is preliminary data.</text>
</comment>
<organism evidence="1 2">
    <name type="scientific">Flagellimonas alvinocaridis</name>
    <dbReference type="NCBI Taxonomy" id="2530200"/>
    <lineage>
        <taxon>Bacteria</taxon>
        <taxon>Pseudomonadati</taxon>
        <taxon>Bacteroidota</taxon>
        <taxon>Flavobacteriia</taxon>
        <taxon>Flavobacteriales</taxon>
        <taxon>Flavobacteriaceae</taxon>
        <taxon>Flagellimonas</taxon>
    </lineage>
</organism>
<accession>A0A4S8RUK8</accession>
<dbReference type="OrthoDB" id="6120799at2"/>
<dbReference type="SUPFAM" id="SSF52833">
    <property type="entry name" value="Thioredoxin-like"/>
    <property type="match status" value="1"/>
</dbReference>
<dbReference type="AlphaFoldDB" id="A0A4S8RUK8"/>
<proteinExistence type="predicted"/>
<dbReference type="CDD" id="cd02947">
    <property type="entry name" value="TRX_family"/>
    <property type="match status" value="1"/>
</dbReference>
<reference evidence="1 2" key="1">
    <citation type="submission" date="2019-03" db="EMBL/GenBank/DDBJ databases">
        <title>Muricauda SCR12 sp.nov, a marine bacterium isolated from Pacific Ocean:the Okinawa trough.</title>
        <authorList>
            <person name="Liu L."/>
        </authorList>
    </citation>
    <scope>NUCLEOTIDE SEQUENCE [LARGE SCALE GENOMIC DNA]</scope>
    <source>
        <strain evidence="1 2">SCR12</strain>
    </source>
</reference>
<evidence type="ECO:0000313" key="2">
    <source>
        <dbReference type="Proteomes" id="UP000310406"/>
    </source>
</evidence>
<evidence type="ECO:0000313" key="1">
    <source>
        <dbReference type="EMBL" id="THV61571.1"/>
    </source>
</evidence>
<dbReference type="EMBL" id="SNTZ01000001">
    <property type="protein sequence ID" value="THV61571.1"/>
    <property type="molecule type" value="Genomic_DNA"/>
</dbReference>
<dbReference type="Gene3D" id="3.40.30.10">
    <property type="entry name" value="Glutaredoxin"/>
    <property type="match status" value="1"/>
</dbReference>
<keyword evidence="2" id="KW-1185">Reference proteome</keyword>
<dbReference type="RefSeq" id="WP_136565346.1">
    <property type="nucleotide sequence ID" value="NZ_SNTZ01000001.1"/>
</dbReference>
<sequence length="210" mass="24245">MELLEKKIEEDRVTLVRQGISMGMDYEKYRDLVHHFAETKQTSGLSRSEANIEYTQLNDRRMKRWDKTLKVSGELQEKISGLESKMVFLVITESWCGDAAHSMPIMNKIAELNSNIGLKVVLRDENMELMDAFLTRGSRSIPKLVVFDMDKQEILGKWGPRPAQATEMVTNYKEEHGKLTPELKQDLQVWYNKDKGESILEEIVALLPLK</sequence>
<dbReference type="Pfam" id="PF14595">
    <property type="entry name" value="Thioredoxin_9"/>
    <property type="match status" value="1"/>
</dbReference>